<name>A0ACC0U2G7_9AGAM</name>
<comment type="caution">
    <text evidence="1">The sequence shown here is derived from an EMBL/GenBank/DDBJ whole genome shotgun (WGS) entry which is preliminary data.</text>
</comment>
<sequence length="111" mass="12036">MTHLRLTVHQASLSCFSHPLPSKDGTISFGDFCREPESLSGARALLVPNSLIVQLVLNATKLQPCRPGFFEARSATIESDRILTGGENFCELWLGFAEKGLGVDAEVVNCT</sequence>
<dbReference type="Proteomes" id="UP001207468">
    <property type="component" value="Unassembled WGS sequence"/>
</dbReference>
<reference evidence="1" key="1">
    <citation type="submission" date="2021-03" db="EMBL/GenBank/DDBJ databases">
        <title>Evolutionary priming and transition to the ectomycorrhizal habit in an iconic lineage of mushroom-forming fungi: is preadaptation a requirement?</title>
        <authorList>
            <consortium name="DOE Joint Genome Institute"/>
            <person name="Looney B.P."/>
            <person name="Miyauchi S."/>
            <person name="Morin E."/>
            <person name="Drula E."/>
            <person name="Courty P.E."/>
            <person name="Chicoki N."/>
            <person name="Fauchery L."/>
            <person name="Kohler A."/>
            <person name="Kuo A."/>
            <person name="LaButti K."/>
            <person name="Pangilinan J."/>
            <person name="Lipzen A."/>
            <person name="Riley R."/>
            <person name="Andreopoulos W."/>
            <person name="He G."/>
            <person name="Johnson J."/>
            <person name="Barry K.W."/>
            <person name="Grigoriev I.V."/>
            <person name="Nagy L."/>
            <person name="Hibbett D."/>
            <person name="Henrissat B."/>
            <person name="Matheny P.B."/>
            <person name="Labbe J."/>
            <person name="Martin A.F."/>
        </authorList>
    </citation>
    <scope>NUCLEOTIDE SEQUENCE</scope>
    <source>
        <strain evidence="1">BPL698</strain>
    </source>
</reference>
<dbReference type="EMBL" id="JAGFNK010000200">
    <property type="protein sequence ID" value="KAI9459325.1"/>
    <property type="molecule type" value="Genomic_DNA"/>
</dbReference>
<proteinExistence type="predicted"/>
<evidence type="ECO:0000313" key="1">
    <source>
        <dbReference type="EMBL" id="KAI9459325.1"/>
    </source>
</evidence>
<evidence type="ECO:0000313" key="2">
    <source>
        <dbReference type="Proteomes" id="UP001207468"/>
    </source>
</evidence>
<gene>
    <name evidence="1" type="ORF">F5148DRAFT_1218840</name>
</gene>
<protein>
    <submittedName>
        <fullName evidence="1">Uncharacterized protein</fullName>
    </submittedName>
</protein>
<feature type="non-terminal residue" evidence="1">
    <location>
        <position position="111"/>
    </location>
</feature>
<accession>A0ACC0U2G7</accession>
<organism evidence="1 2">
    <name type="scientific">Russula earlei</name>
    <dbReference type="NCBI Taxonomy" id="71964"/>
    <lineage>
        <taxon>Eukaryota</taxon>
        <taxon>Fungi</taxon>
        <taxon>Dikarya</taxon>
        <taxon>Basidiomycota</taxon>
        <taxon>Agaricomycotina</taxon>
        <taxon>Agaricomycetes</taxon>
        <taxon>Russulales</taxon>
        <taxon>Russulaceae</taxon>
        <taxon>Russula</taxon>
    </lineage>
</organism>
<keyword evidence="2" id="KW-1185">Reference proteome</keyword>